<dbReference type="Gene3D" id="3.40.630.10">
    <property type="entry name" value="Zn peptidases"/>
    <property type="match status" value="1"/>
</dbReference>
<evidence type="ECO:0000259" key="2">
    <source>
        <dbReference type="Pfam" id="PF04389"/>
    </source>
</evidence>
<feature type="transmembrane region" description="Helical" evidence="1">
    <location>
        <begin position="497"/>
        <end position="521"/>
    </location>
</feature>
<feature type="transmembrane region" description="Helical" evidence="1">
    <location>
        <begin position="23"/>
        <end position="42"/>
    </location>
</feature>
<dbReference type="Proteomes" id="UP000659344">
    <property type="component" value="Unassembled WGS sequence"/>
</dbReference>
<feature type="transmembrane region" description="Helical" evidence="1">
    <location>
        <begin position="417"/>
        <end position="437"/>
    </location>
</feature>
<sequence>MGSNQSVTSVEVKYQTKQGLAKWVKWVIIPILIVGSILLGFMQIKAPQPADLNAPLDSFSALRAMEKLKVIAKEPHPMDTLAHDLVRDYLLLELKGLGLSPEIQKTYVTSELNSGQSATVENIIARIPGRDNSKAIMIAAHYDSLPRGPGAADDGAGIAAILESVRAIQVSGQLKNDLIVLMTDGEEMGLLGAKAFMDEHPWAKDVGLVLNFESRGNKGPSFMFETSDQNGWIVNEFIKAAPQPVAYSLIYNVYKLMPNDTDLTVFRQGGLDGLNFAFGMGVNAYHDSIDTPENLDKSSLQHHGEYMLSLARHFGNLDLNEVKQENRVYFNVVGWHMVSYPESWALWFTLAGTLLFVVTIWHGMYRRRMSFGGMAGGFLLSLVSLGAVFGAITLIWNKLRTTVSDQQYEAMILDPDVSIYYVLGLLFLTIVIVFLLIKWGSRYVRAENLWIGALFLWLLLCIGTTFYLPGGSYLFIWPFICSLIGLNVSLQMRKGEWIWVSVLFAVPGFVLITPIFYLVYVMMTLHMAGPLLTVSALALSLIFPMVCTPRDRGTGSGYLSQ</sequence>
<dbReference type="InterPro" id="IPR045175">
    <property type="entry name" value="M28_fam"/>
</dbReference>
<protein>
    <recommendedName>
        <fullName evidence="2">Peptidase M28 domain-containing protein</fullName>
    </recommendedName>
</protein>
<dbReference type="InterPro" id="IPR007484">
    <property type="entry name" value="Peptidase_M28"/>
</dbReference>
<feature type="transmembrane region" description="Helical" evidence="1">
    <location>
        <begin position="474"/>
        <end position="490"/>
    </location>
</feature>
<evidence type="ECO:0000256" key="1">
    <source>
        <dbReference type="SAM" id="Phobius"/>
    </source>
</evidence>
<feature type="transmembrane region" description="Helical" evidence="1">
    <location>
        <begin position="449"/>
        <end position="468"/>
    </location>
</feature>
<dbReference type="PANTHER" id="PTHR12147">
    <property type="entry name" value="METALLOPEPTIDASE M28 FAMILY MEMBER"/>
    <property type="match status" value="1"/>
</dbReference>
<feature type="domain" description="Peptidase M28" evidence="2">
    <location>
        <begin position="122"/>
        <end position="310"/>
    </location>
</feature>
<keyword evidence="4" id="KW-1185">Reference proteome</keyword>
<name>A0ABQ1YMB9_9BACL</name>
<dbReference type="EMBL" id="BMFT01000002">
    <property type="protein sequence ID" value="GGH31386.1"/>
    <property type="molecule type" value="Genomic_DNA"/>
</dbReference>
<reference evidence="4" key="1">
    <citation type="journal article" date="2019" name="Int. J. Syst. Evol. Microbiol.">
        <title>The Global Catalogue of Microorganisms (GCM) 10K type strain sequencing project: providing services to taxonomists for standard genome sequencing and annotation.</title>
        <authorList>
            <consortium name="The Broad Institute Genomics Platform"/>
            <consortium name="The Broad Institute Genome Sequencing Center for Infectious Disease"/>
            <person name="Wu L."/>
            <person name="Ma J."/>
        </authorList>
    </citation>
    <scope>NUCLEOTIDE SEQUENCE [LARGE SCALE GENOMIC DNA]</scope>
    <source>
        <strain evidence="4">CGMCC 1.12769</strain>
    </source>
</reference>
<feature type="transmembrane region" description="Helical" evidence="1">
    <location>
        <begin position="527"/>
        <end position="547"/>
    </location>
</feature>
<dbReference type="Pfam" id="PF04389">
    <property type="entry name" value="Peptidase_M28"/>
    <property type="match status" value="1"/>
</dbReference>
<feature type="transmembrane region" description="Helical" evidence="1">
    <location>
        <begin position="377"/>
        <end position="397"/>
    </location>
</feature>
<comment type="caution">
    <text evidence="3">The sequence shown here is derived from an EMBL/GenBank/DDBJ whole genome shotgun (WGS) entry which is preliminary data.</text>
</comment>
<evidence type="ECO:0000313" key="4">
    <source>
        <dbReference type="Proteomes" id="UP000659344"/>
    </source>
</evidence>
<keyword evidence="1" id="KW-1133">Transmembrane helix</keyword>
<proteinExistence type="predicted"/>
<gene>
    <name evidence="3" type="ORF">GCM10008013_35080</name>
</gene>
<keyword evidence="1" id="KW-0472">Membrane</keyword>
<feature type="transmembrane region" description="Helical" evidence="1">
    <location>
        <begin position="344"/>
        <end position="365"/>
    </location>
</feature>
<keyword evidence="1" id="KW-0812">Transmembrane</keyword>
<dbReference type="PANTHER" id="PTHR12147:SF26">
    <property type="entry name" value="PEPTIDASE M28 DOMAIN-CONTAINING PROTEIN"/>
    <property type="match status" value="1"/>
</dbReference>
<dbReference type="SUPFAM" id="SSF53187">
    <property type="entry name" value="Zn-dependent exopeptidases"/>
    <property type="match status" value="1"/>
</dbReference>
<organism evidence="3 4">
    <name type="scientific">Paenibacillus segetis</name>
    <dbReference type="NCBI Taxonomy" id="1325360"/>
    <lineage>
        <taxon>Bacteria</taxon>
        <taxon>Bacillati</taxon>
        <taxon>Bacillota</taxon>
        <taxon>Bacilli</taxon>
        <taxon>Bacillales</taxon>
        <taxon>Paenibacillaceae</taxon>
        <taxon>Paenibacillus</taxon>
    </lineage>
</organism>
<accession>A0ABQ1YMB9</accession>
<evidence type="ECO:0000313" key="3">
    <source>
        <dbReference type="EMBL" id="GGH31386.1"/>
    </source>
</evidence>